<sequence length="39" mass="4568">MAEIYYKLIRADRRSIDQVPVNLQREVRAMLHADSKPLA</sequence>
<dbReference type="RefSeq" id="WP_258432815.1">
    <property type="nucleotide sequence ID" value="NZ_CP032410.1"/>
</dbReference>
<organism evidence="1 2">
    <name type="scientific">Brevibacillus laterosporus</name>
    <name type="common">Bacillus laterosporus</name>
    <dbReference type="NCBI Taxonomy" id="1465"/>
    <lineage>
        <taxon>Bacteria</taxon>
        <taxon>Bacillati</taxon>
        <taxon>Bacillota</taxon>
        <taxon>Bacilli</taxon>
        <taxon>Bacillales</taxon>
        <taxon>Paenibacillaceae</taxon>
        <taxon>Brevibacillus</taxon>
    </lineage>
</organism>
<gene>
    <name evidence="1" type="ORF">O0554_02670</name>
</gene>
<dbReference type="AlphaFoldDB" id="A0AAP3DCF8"/>
<dbReference type="NCBIfam" id="NF040910">
    <property type="entry name" value="CD1375_fam"/>
    <property type="match status" value="1"/>
</dbReference>
<dbReference type="Proteomes" id="UP001077662">
    <property type="component" value="Unassembled WGS sequence"/>
</dbReference>
<evidence type="ECO:0000313" key="1">
    <source>
        <dbReference type="EMBL" id="MCZ0805824.1"/>
    </source>
</evidence>
<comment type="caution">
    <text evidence="1">The sequence shown here is derived from an EMBL/GenBank/DDBJ whole genome shotgun (WGS) entry which is preliminary data.</text>
</comment>
<name>A0AAP3DCF8_BRELA</name>
<evidence type="ECO:0000313" key="2">
    <source>
        <dbReference type="Proteomes" id="UP001077662"/>
    </source>
</evidence>
<proteinExistence type="predicted"/>
<reference evidence="1" key="1">
    <citation type="submission" date="2022-09" db="EMBL/GenBank/DDBJ databases">
        <title>Genome analysis and characterization of larvicidal activity of Brevibacillus strains.</title>
        <authorList>
            <person name="Patrusheva E.V."/>
            <person name="Izotova A.O."/>
            <person name="Toshchakov S.V."/>
            <person name="Sineoky S.P."/>
        </authorList>
    </citation>
    <scope>NUCLEOTIDE SEQUENCE</scope>
    <source>
        <strain evidence="1">VKPM_B-13247</strain>
    </source>
</reference>
<dbReference type="InterPro" id="IPR047907">
    <property type="entry name" value="CD1375-like"/>
</dbReference>
<dbReference type="EMBL" id="JAPTNE010000003">
    <property type="protein sequence ID" value="MCZ0805824.1"/>
    <property type="molecule type" value="Genomic_DNA"/>
</dbReference>
<accession>A0AAP3DCF8</accession>
<protein>
    <submittedName>
        <fullName evidence="1">CD1375 family protein</fullName>
    </submittedName>
</protein>